<dbReference type="CDD" id="cd14748">
    <property type="entry name" value="PBP2_UgpB"/>
    <property type="match status" value="1"/>
</dbReference>
<keyword evidence="1" id="KW-0732">Signal</keyword>
<evidence type="ECO:0000313" key="2">
    <source>
        <dbReference type="EMBL" id="TDD79804.1"/>
    </source>
</evidence>
<gene>
    <name evidence="2" type="ORF">E1298_27000</name>
</gene>
<feature type="signal peptide" evidence="1">
    <location>
        <begin position="1"/>
        <end position="20"/>
    </location>
</feature>
<proteinExistence type="predicted"/>
<dbReference type="Proteomes" id="UP000294513">
    <property type="component" value="Unassembled WGS sequence"/>
</dbReference>
<evidence type="ECO:0000313" key="3">
    <source>
        <dbReference type="Proteomes" id="UP000294513"/>
    </source>
</evidence>
<dbReference type="InterPro" id="IPR050490">
    <property type="entry name" value="Bact_solute-bd_prot1"/>
</dbReference>
<dbReference type="OrthoDB" id="2644341at2"/>
<sequence length="429" mass="45884">MKNLMPILAAVLLGSVAACSSSGDGDDSSGPVELVIWHGQENAAAKSIEKLVGAFNKTHPGIKVKADSGGATADTMLPKVTAGFAADTYPDIAYMYGSWAAALARSPKVPDLKKYTGDPKVGWNDFWPGTREATAVKGKVIGFPAVSDNLTVLYNRKMLAEAHLKPPAPTWTWDDFRAVARKLTDTGAKTYGTTWPIAGGEETTWALWPLVWQNGGDILSPDGKKAAFNSPQGARALAVIQAMAVQDKSVYLDSSPAEKGQKLFESGRLGMMLAGPWVLPDVQAAKIDYAFAPLPGTNGDHQTVSGMDNWTVLDHGDRRIKASAEFLTWLTRPEQQLVWMMDTGSLPTRASIAKLPGYQDYLKKYPGIGVVADNIVNAKKIRPATSKYPRISGFVAQAIASTLLGRSDPQSALNDAARKSDSLLAVPGQ</sequence>
<dbReference type="AlphaFoldDB" id="A0A4R5B803"/>
<dbReference type="Gene3D" id="3.40.190.10">
    <property type="entry name" value="Periplasmic binding protein-like II"/>
    <property type="match status" value="1"/>
</dbReference>
<dbReference type="PANTHER" id="PTHR43649">
    <property type="entry name" value="ARABINOSE-BINDING PROTEIN-RELATED"/>
    <property type="match status" value="1"/>
</dbReference>
<name>A0A4R5B803_9ACTN</name>
<dbReference type="EMBL" id="SMKU01000165">
    <property type="protein sequence ID" value="TDD79804.1"/>
    <property type="molecule type" value="Genomic_DNA"/>
</dbReference>
<keyword evidence="3" id="KW-1185">Reference proteome</keyword>
<reference evidence="2 3" key="1">
    <citation type="submission" date="2019-03" db="EMBL/GenBank/DDBJ databases">
        <title>Draft genome sequences of novel Actinobacteria.</title>
        <authorList>
            <person name="Sahin N."/>
            <person name="Ay H."/>
            <person name="Saygin H."/>
        </authorList>
    </citation>
    <scope>NUCLEOTIDE SEQUENCE [LARGE SCALE GENOMIC DNA]</scope>
    <source>
        <strain evidence="2 3">H3C3</strain>
    </source>
</reference>
<dbReference type="PANTHER" id="PTHR43649:SF30">
    <property type="entry name" value="ABC TRANSPORTER SUBSTRATE-BINDING PROTEIN"/>
    <property type="match status" value="1"/>
</dbReference>
<comment type="caution">
    <text evidence="2">The sequence shown here is derived from an EMBL/GenBank/DDBJ whole genome shotgun (WGS) entry which is preliminary data.</text>
</comment>
<protein>
    <submittedName>
        <fullName evidence="2">ABC transporter substrate-binding protein</fullName>
    </submittedName>
</protein>
<dbReference type="InterPro" id="IPR006059">
    <property type="entry name" value="SBP"/>
</dbReference>
<organism evidence="2 3">
    <name type="scientific">Actinomadura rubrisoli</name>
    <dbReference type="NCBI Taxonomy" id="2530368"/>
    <lineage>
        <taxon>Bacteria</taxon>
        <taxon>Bacillati</taxon>
        <taxon>Actinomycetota</taxon>
        <taxon>Actinomycetes</taxon>
        <taxon>Streptosporangiales</taxon>
        <taxon>Thermomonosporaceae</taxon>
        <taxon>Actinomadura</taxon>
    </lineage>
</organism>
<dbReference type="RefSeq" id="WP_131898070.1">
    <property type="nucleotide sequence ID" value="NZ_SMKU01000165.1"/>
</dbReference>
<evidence type="ECO:0000256" key="1">
    <source>
        <dbReference type="SAM" id="SignalP"/>
    </source>
</evidence>
<dbReference type="Pfam" id="PF13416">
    <property type="entry name" value="SBP_bac_8"/>
    <property type="match status" value="1"/>
</dbReference>
<dbReference type="SUPFAM" id="SSF53850">
    <property type="entry name" value="Periplasmic binding protein-like II"/>
    <property type="match status" value="1"/>
</dbReference>
<feature type="chain" id="PRO_5039335506" evidence="1">
    <location>
        <begin position="21"/>
        <end position="429"/>
    </location>
</feature>
<accession>A0A4R5B803</accession>